<evidence type="ECO:0000313" key="3">
    <source>
        <dbReference type="Proteomes" id="UP000187526"/>
    </source>
</evidence>
<dbReference type="Pfam" id="PF00085">
    <property type="entry name" value="Thioredoxin"/>
    <property type="match status" value="1"/>
</dbReference>
<dbReference type="InterPro" id="IPR036249">
    <property type="entry name" value="Thioredoxin-like_sf"/>
</dbReference>
<dbReference type="Proteomes" id="UP000187526">
    <property type="component" value="Unassembled WGS sequence"/>
</dbReference>
<comment type="caution">
    <text evidence="2">The sequence shown here is derived from an EMBL/GenBank/DDBJ whole genome shotgun (WGS) entry which is preliminary data.</text>
</comment>
<evidence type="ECO:0000313" key="2">
    <source>
        <dbReference type="EMBL" id="OMG56859.1"/>
    </source>
</evidence>
<dbReference type="RefSeq" id="WP_076092421.1">
    <property type="nucleotide sequence ID" value="NZ_MTHD01000001.1"/>
</dbReference>
<dbReference type="InterPro" id="IPR013766">
    <property type="entry name" value="Thioredoxin_domain"/>
</dbReference>
<dbReference type="AlphaFoldDB" id="A0A1R1IE74"/>
<dbReference type="SUPFAM" id="SSF52833">
    <property type="entry name" value="Thioredoxin-like"/>
    <property type="match status" value="1"/>
</dbReference>
<protein>
    <submittedName>
        <fullName evidence="2">Thiol reductase thioredoxin</fullName>
    </submittedName>
</protein>
<feature type="domain" description="Thioredoxin" evidence="1">
    <location>
        <begin position="15"/>
        <end position="100"/>
    </location>
</feature>
<dbReference type="STRING" id="418702.BJN45_00230"/>
<dbReference type="CDD" id="cd02947">
    <property type="entry name" value="TRX_family"/>
    <property type="match status" value="1"/>
</dbReference>
<keyword evidence="3" id="KW-1185">Reference proteome</keyword>
<reference evidence="2 3" key="1">
    <citation type="submission" date="2016-10" db="EMBL/GenBank/DDBJ databases">
        <title>Alkaliphiles isolated from bioreactors.</title>
        <authorList>
            <person name="Salah Z."/>
            <person name="Rout S.P."/>
            <person name="Humphreys P.N."/>
        </authorList>
    </citation>
    <scope>NUCLEOTIDE SEQUENCE [LARGE SCALE GENOMIC DNA]</scope>
    <source>
        <strain evidence="2 3">ZS02</strain>
    </source>
</reference>
<sequence length="105" mass="11433">MTDAGNSAVDVPDRQEIEAMPGLVLLEFGTDWCPHCQAAQPVIAAALAAGPALRHIRVEDGPGRRLGRSYRVKLWPTLILLRAGEEIGRAVRPTKQDDVAVLLRQ</sequence>
<name>A0A1R1IE74_9RHOO</name>
<dbReference type="Gene3D" id="3.40.30.10">
    <property type="entry name" value="Glutaredoxin"/>
    <property type="match status" value="1"/>
</dbReference>
<proteinExistence type="predicted"/>
<gene>
    <name evidence="2" type="ORF">BJN45_00230</name>
</gene>
<accession>A0A1R1IE74</accession>
<evidence type="ECO:0000259" key="1">
    <source>
        <dbReference type="Pfam" id="PF00085"/>
    </source>
</evidence>
<dbReference type="EMBL" id="MTHD01000001">
    <property type="protein sequence ID" value="OMG56859.1"/>
    <property type="molecule type" value="Genomic_DNA"/>
</dbReference>
<organism evidence="2 3">
    <name type="scientific">Azonexus hydrophilus</name>
    <dbReference type="NCBI Taxonomy" id="418702"/>
    <lineage>
        <taxon>Bacteria</taxon>
        <taxon>Pseudomonadati</taxon>
        <taxon>Pseudomonadota</taxon>
        <taxon>Betaproteobacteria</taxon>
        <taxon>Rhodocyclales</taxon>
        <taxon>Azonexaceae</taxon>
        <taxon>Azonexus</taxon>
    </lineage>
</organism>